<accession>A0A915Q4K3</accession>
<keyword evidence="3" id="KW-1185">Reference proteome</keyword>
<proteinExistence type="predicted"/>
<dbReference type="InterPro" id="IPR052322">
    <property type="entry name" value="Mito_rRNA_Mtase_NSUN4"/>
</dbReference>
<sequence length="127" mass="13929">MAVNLLSCLLTIVVALLLKMTKRRVSNDANSVAGRASFYILIISAIFGVVPGGINGYAQRIQSDFIRELAFYVQLCASISGLSHAFIFGMAHRLIRRRIISMLKLGSFCGQQPRLSQNSVLPLTTLN</sequence>
<dbReference type="WBParaSite" id="sdigi.contig918.g9997.t1">
    <property type="protein sequence ID" value="sdigi.contig918.g9997.t1"/>
    <property type="gene ID" value="sdigi.contig918.g9997"/>
</dbReference>
<feature type="transmembrane region" description="Helical" evidence="1">
    <location>
        <begin position="36"/>
        <end position="57"/>
    </location>
</feature>
<dbReference type="PANTHER" id="PTHR46955">
    <property type="entry name" value="PROTEIN CBG01349-RELATED"/>
    <property type="match status" value="1"/>
</dbReference>
<feature type="chain" id="PRO_5037320394" evidence="2">
    <location>
        <begin position="16"/>
        <end position="127"/>
    </location>
</feature>
<reference evidence="4" key="1">
    <citation type="submission" date="2022-11" db="UniProtKB">
        <authorList>
            <consortium name="WormBaseParasite"/>
        </authorList>
    </citation>
    <scope>IDENTIFICATION</scope>
</reference>
<dbReference type="AlphaFoldDB" id="A0A915Q4K3"/>
<keyword evidence="1" id="KW-0472">Membrane</keyword>
<keyword evidence="1" id="KW-1133">Transmembrane helix</keyword>
<feature type="transmembrane region" description="Helical" evidence="1">
    <location>
        <begin position="69"/>
        <end position="91"/>
    </location>
</feature>
<feature type="signal peptide" evidence="2">
    <location>
        <begin position="1"/>
        <end position="15"/>
    </location>
</feature>
<evidence type="ECO:0000313" key="4">
    <source>
        <dbReference type="WBParaSite" id="sdigi.contig918.g9997.t1"/>
    </source>
</evidence>
<name>A0A915Q4K3_9BILA</name>
<keyword evidence="1" id="KW-0812">Transmembrane</keyword>
<evidence type="ECO:0000256" key="2">
    <source>
        <dbReference type="SAM" id="SignalP"/>
    </source>
</evidence>
<evidence type="ECO:0000256" key="1">
    <source>
        <dbReference type="SAM" id="Phobius"/>
    </source>
</evidence>
<dbReference type="Proteomes" id="UP000887581">
    <property type="component" value="Unplaced"/>
</dbReference>
<keyword evidence="2" id="KW-0732">Signal</keyword>
<dbReference type="PANTHER" id="PTHR46955:SF3">
    <property type="entry name" value="G_PROTEIN_RECEP_F1_2 DOMAIN-CONTAINING PROTEIN"/>
    <property type="match status" value="1"/>
</dbReference>
<protein>
    <submittedName>
        <fullName evidence="4">Uncharacterized protein</fullName>
    </submittedName>
</protein>
<evidence type="ECO:0000313" key="3">
    <source>
        <dbReference type="Proteomes" id="UP000887581"/>
    </source>
</evidence>
<organism evidence="3 4">
    <name type="scientific">Setaria digitata</name>
    <dbReference type="NCBI Taxonomy" id="48799"/>
    <lineage>
        <taxon>Eukaryota</taxon>
        <taxon>Metazoa</taxon>
        <taxon>Ecdysozoa</taxon>
        <taxon>Nematoda</taxon>
        <taxon>Chromadorea</taxon>
        <taxon>Rhabditida</taxon>
        <taxon>Spirurina</taxon>
        <taxon>Spiruromorpha</taxon>
        <taxon>Filarioidea</taxon>
        <taxon>Setariidae</taxon>
        <taxon>Setaria</taxon>
    </lineage>
</organism>